<gene>
    <name evidence="3" type="ORF">ALTATR162_LOCUS4441</name>
</gene>
<dbReference type="EMBL" id="CAJRGZ010000017">
    <property type="protein sequence ID" value="CAG5156644.1"/>
    <property type="molecule type" value="Genomic_DNA"/>
</dbReference>
<dbReference type="Proteomes" id="UP000676310">
    <property type="component" value="Unassembled WGS sequence"/>
</dbReference>
<sequence>MYKAFVSILATASVALASTSPIITAETGATGATIMLPSSPAASSTSRGSAITTTAALLVTRAPSVDPTTLRTVTHPHRDPRGHGGYDGPYSNPRYSFISDYDGRIITEKLWIPATTLDYHGTHPLTLLESNRCPNCDRVLDPYDQQRYNGRYDGGRHSWDSEDDDLYWGNRDTGLRFGPENHGRPGHDGH</sequence>
<accession>A0A8J2I885</accession>
<keyword evidence="2" id="KW-0732">Signal</keyword>
<comment type="caution">
    <text evidence="3">The sequence shown here is derived from an EMBL/GenBank/DDBJ whole genome shotgun (WGS) entry which is preliminary data.</text>
</comment>
<feature type="chain" id="PRO_5035307007" evidence="2">
    <location>
        <begin position="18"/>
        <end position="190"/>
    </location>
</feature>
<evidence type="ECO:0000313" key="4">
    <source>
        <dbReference type="Proteomes" id="UP000676310"/>
    </source>
</evidence>
<proteinExistence type="predicted"/>
<evidence type="ECO:0000313" key="3">
    <source>
        <dbReference type="EMBL" id="CAG5156644.1"/>
    </source>
</evidence>
<dbReference type="AlphaFoldDB" id="A0A8J2I885"/>
<organism evidence="3 4">
    <name type="scientific">Alternaria atra</name>
    <dbReference type="NCBI Taxonomy" id="119953"/>
    <lineage>
        <taxon>Eukaryota</taxon>
        <taxon>Fungi</taxon>
        <taxon>Dikarya</taxon>
        <taxon>Ascomycota</taxon>
        <taxon>Pezizomycotina</taxon>
        <taxon>Dothideomycetes</taxon>
        <taxon>Pleosporomycetidae</taxon>
        <taxon>Pleosporales</taxon>
        <taxon>Pleosporineae</taxon>
        <taxon>Pleosporaceae</taxon>
        <taxon>Alternaria</taxon>
        <taxon>Alternaria sect. Ulocladioides</taxon>
    </lineage>
</organism>
<name>A0A8J2I885_9PLEO</name>
<dbReference type="OrthoDB" id="3686816at2759"/>
<evidence type="ECO:0000256" key="2">
    <source>
        <dbReference type="SAM" id="SignalP"/>
    </source>
</evidence>
<feature type="region of interest" description="Disordered" evidence="1">
    <location>
        <begin position="68"/>
        <end position="89"/>
    </location>
</feature>
<reference evidence="3" key="1">
    <citation type="submission" date="2021-05" db="EMBL/GenBank/DDBJ databases">
        <authorList>
            <person name="Stam R."/>
        </authorList>
    </citation>
    <scope>NUCLEOTIDE SEQUENCE</scope>
    <source>
        <strain evidence="3">CS162</strain>
    </source>
</reference>
<dbReference type="GeneID" id="67016109"/>
<feature type="signal peptide" evidence="2">
    <location>
        <begin position="1"/>
        <end position="17"/>
    </location>
</feature>
<evidence type="ECO:0000256" key="1">
    <source>
        <dbReference type="SAM" id="MobiDB-lite"/>
    </source>
</evidence>
<keyword evidence="4" id="KW-1185">Reference proteome</keyword>
<protein>
    <submittedName>
        <fullName evidence="3">Uncharacterized protein</fullName>
    </submittedName>
</protein>
<dbReference type="RefSeq" id="XP_043167987.1">
    <property type="nucleotide sequence ID" value="XM_043312052.1"/>
</dbReference>